<sequence length="478" mass="54426">MATLAPTSPALQSLPPELLEQIAVFAFRSHSQTPFADLHALGSCTRLFSRQLHLAHNPLLYSRIFRTTFDCIALRRRMDFDKVPPAVVAQELQKRFQAMWRFRREPTEDDLWAVLLMLFEHDRRNRHLLDIHADIRNAAKRRLDTITRGHPLRKPRGGDDNDEWPAPTRELTLILWILWMTVTDADQRDAERGEMLFFQVLTPYALGGHRYALSRRTWSQFDPGPLHAAIPLDYFGAPLTLRDPEFVPVVAMHYLLRLVSPPDAPIIHAPLGTGGSLAWDGDYARIASQQVLRPGTFSGVWEGGFLFMEFHNYIGLLHGAGPRTLLHSYVGQHAQVWKLREYGLHGVPPVPHGDPLNAFFPSNAVFREVRGTLEVTVPEQSWTYRLVEDGGDSEEVDDVIVMGEGHSSWGRFTLRGRVRPADGLVTLVKQYANRGLWLYRGFVIGGREGHLVGRWRDVESPVEQDGYEGCFVLGRRRE</sequence>
<dbReference type="Proteomes" id="UP000077266">
    <property type="component" value="Unassembled WGS sequence"/>
</dbReference>
<accession>A0A165DTG1</accession>
<dbReference type="InParanoid" id="A0A165DTG1"/>
<evidence type="ECO:0008006" key="3">
    <source>
        <dbReference type="Google" id="ProtNLM"/>
    </source>
</evidence>
<evidence type="ECO:0000313" key="2">
    <source>
        <dbReference type="Proteomes" id="UP000077266"/>
    </source>
</evidence>
<evidence type="ECO:0000313" key="1">
    <source>
        <dbReference type="EMBL" id="KZV85313.1"/>
    </source>
</evidence>
<protein>
    <recommendedName>
        <fullName evidence="3">F-box domain-containing protein</fullName>
    </recommendedName>
</protein>
<reference evidence="1 2" key="1">
    <citation type="journal article" date="2016" name="Mol. Biol. Evol.">
        <title>Comparative Genomics of Early-Diverging Mushroom-Forming Fungi Provides Insights into the Origins of Lignocellulose Decay Capabilities.</title>
        <authorList>
            <person name="Nagy L.G."/>
            <person name="Riley R."/>
            <person name="Tritt A."/>
            <person name="Adam C."/>
            <person name="Daum C."/>
            <person name="Floudas D."/>
            <person name="Sun H."/>
            <person name="Yadav J.S."/>
            <person name="Pangilinan J."/>
            <person name="Larsson K.H."/>
            <person name="Matsuura K."/>
            <person name="Barry K."/>
            <person name="Labutti K."/>
            <person name="Kuo R."/>
            <person name="Ohm R.A."/>
            <person name="Bhattacharya S.S."/>
            <person name="Shirouzu T."/>
            <person name="Yoshinaga Y."/>
            <person name="Martin F.M."/>
            <person name="Grigoriev I.V."/>
            <person name="Hibbett D.S."/>
        </authorList>
    </citation>
    <scope>NUCLEOTIDE SEQUENCE [LARGE SCALE GENOMIC DNA]</scope>
    <source>
        <strain evidence="1 2">HHB12029</strain>
    </source>
</reference>
<gene>
    <name evidence="1" type="ORF">EXIGLDRAFT_681951</name>
</gene>
<name>A0A165DTG1_EXIGL</name>
<keyword evidence="2" id="KW-1185">Reference proteome</keyword>
<dbReference type="OrthoDB" id="3263050at2759"/>
<proteinExistence type="predicted"/>
<dbReference type="AlphaFoldDB" id="A0A165DTG1"/>
<dbReference type="EMBL" id="KV426192">
    <property type="protein sequence ID" value="KZV85313.1"/>
    <property type="molecule type" value="Genomic_DNA"/>
</dbReference>
<organism evidence="1 2">
    <name type="scientific">Exidia glandulosa HHB12029</name>
    <dbReference type="NCBI Taxonomy" id="1314781"/>
    <lineage>
        <taxon>Eukaryota</taxon>
        <taxon>Fungi</taxon>
        <taxon>Dikarya</taxon>
        <taxon>Basidiomycota</taxon>
        <taxon>Agaricomycotina</taxon>
        <taxon>Agaricomycetes</taxon>
        <taxon>Auriculariales</taxon>
        <taxon>Exidiaceae</taxon>
        <taxon>Exidia</taxon>
    </lineage>
</organism>